<dbReference type="RefSeq" id="WP_201077871.1">
    <property type="nucleotide sequence ID" value="NZ_CP067420.1"/>
</dbReference>
<keyword evidence="1" id="KW-0001">2Fe-2S</keyword>
<evidence type="ECO:0000256" key="3">
    <source>
        <dbReference type="ARBA" id="ARBA00023004"/>
    </source>
</evidence>
<evidence type="ECO:0000259" key="6">
    <source>
        <dbReference type="PROSITE" id="PS51296"/>
    </source>
</evidence>
<keyword evidence="8" id="KW-1185">Reference proteome</keyword>
<evidence type="ECO:0000256" key="5">
    <source>
        <dbReference type="SAM" id="MobiDB-lite"/>
    </source>
</evidence>
<accession>A0ABX7BDY5</accession>
<organism evidence="7 8">
    <name type="scientific">Skermanella cutis</name>
    <dbReference type="NCBI Taxonomy" id="2775420"/>
    <lineage>
        <taxon>Bacteria</taxon>
        <taxon>Pseudomonadati</taxon>
        <taxon>Pseudomonadota</taxon>
        <taxon>Alphaproteobacteria</taxon>
        <taxon>Rhodospirillales</taxon>
        <taxon>Azospirillaceae</taxon>
        <taxon>Skermanella</taxon>
    </lineage>
</organism>
<evidence type="ECO:0000313" key="8">
    <source>
        <dbReference type="Proteomes" id="UP000595197"/>
    </source>
</evidence>
<feature type="region of interest" description="Disordered" evidence="5">
    <location>
        <begin position="97"/>
        <end position="129"/>
    </location>
</feature>
<dbReference type="Gene3D" id="2.102.10.10">
    <property type="entry name" value="Rieske [2Fe-2S] iron-sulphur domain"/>
    <property type="match status" value="1"/>
</dbReference>
<protein>
    <submittedName>
        <fullName evidence="7">Rieske (2Fe-2S) protein</fullName>
    </submittedName>
</protein>
<dbReference type="InterPro" id="IPR017941">
    <property type="entry name" value="Rieske_2Fe-2S"/>
</dbReference>
<dbReference type="Proteomes" id="UP000595197">
    <property type="component" value="Chromosome"/>
</dbReference>
<proteinExistence type="predicted"/>
<gene>
    <name evidence="7" type="ORF">IGS68_05260</name>
</gene>
<evidence type="ECO:0000256" key="1">
    <source>
        <dbReference type="ARBA" id="ARBA00022714"/>
    </source>
</evidence>
<name>A0ABX7BDY5_9PROT</name>
<sequence length="129" mass="13427">MSDRFTLGPLTGLPAGEGRTFKLGDRRVAVFRTRDGAVYATQASCPHRSGPLADGMLGGHALVCPLHDWMFDLKTGSSLNGTCGIKTYTARVEPDGNITVEVDDGPEINANPAAGPMTSDIGTGTPPPS</sequence>
<dbReference type="PANTHER" id="PTHR21496:SF23">
    <property type="entry name" value="3-PHENYLPROPIONATE_CINNAMIC ACID DIOXYGENASE FERREDOXIN SUBUNIT"/>
    <property type="match status" value="1"/>
</dbReference>
<dbReference type="SUPFAM" id="SSF50022">
    <property type="entry name" value="ISP domain"/>
    <property type="match status" value="1"/>
</dbReference>
<dbReference type="EMBL" id="CP067420">
    <property type="protein sequence ID" value="QQP90647.1"/>
    <property type="molecule type" value="Genomic_DNA"/>
</dbReference>
<dbReference type="PANTHER" id="PTHR21496">
    <property type="entry name" value="FERREDOXIN-RELATED"/>
    <property type="match status" value="1"/>
</dbReference>
<feature type="domain" description="Rieske" evidence="6">
    <location>
        <begin position="5"/>
        <end position="99"/>
    </location>
</feature>
<keyword evidence="3" id="KW-0408">Iron</keyword>
<evidence type="ECO:0000256" key="4">
    <source>
        <dbReference type="ARBA" id="ARBA00023014"/>
    </source>
</evidence>
<keyword evidence="4" id="KW-0411">Iron-sulfur</keyword>
<evidence type="ECO:0000256" key="2">
    <source>
        <dbReference type="ARBA" id="ARBA00022723"/>
    </source>
</evidence>
<reference evidence="7" key="1">
    <citation type="submission" date="2021-02" db="EMBL/GenBank/DDBJ databases">
        <title>Skermanella TT6 skin isolate.</title>
        <authorList>
            <person name="Lee K."/>
            <person name="Ganzorig M."/>
        </authorList>
    </citation>
    <scope>NUCLEOTIDE SEQUENCE</scope>
    <source>
        <strain evidence="7">TT6</strain>
    </source>
</reference>
<evidence type="ECO:0000313" key="7">
    <source>
        <dbReference type="EMBL" id="QQP90647.1"/>
    </source>
</evidence>
<keyword evidence="2" id="KW-0479">Metal-binding</keyword>
<dbReference type="PROSITE" id="PS51296">
    <property type="entry name" value="RIESKE"/>
    <property type="match status" value="1"/>
</dbReference>
<dbReference type="Pfam" id="PF00355">
    <property type="entry name" value="Rieske"/>
    <property type="match status" value="1"/>
</dbReference>
<dbReference type="InterPro" id="IPR036922">
    <property type="entry name" value="Rieske_2Fe-2S_sf"/>
</dbReference>